<feature type="compositionally biased region" description="Basic and acidic residues" evidence="1">
    <location>
        <begin position="46"/>
        <end position="65"/>
    </location>
</feature>
<evidence type="ECO:0000256" key="1">
    <source>
        <dbReference type="SAM" id="MobiDB-lite"/>
    </source>
</evidence>
<evidence type="ECO:0000313" key="3">
    <source>
        <dbReference type="Proteomes" id="UP001183202"/>
    </source>
</evidence>
<sequence>MHDTSDGTDRARFVTVMRGYDRIEVDEYVRDTRRTAQKLQAELAQSEERRRRAEQHAESVEREMTAARSRPSAPAEEGFGMRAERLLRIAEQEAAEIRSGASREAAATLQQSRAEAERARHEAEQALITRSSRFDEQAAQRTAELQQREQQIAEQLEVARNEAEAVEAAARRAADQYRERMQADAEEVVARARSEAGQIRDQAGQELARLTGLQDNVRAELARLATLLTQESARAPGGEGNR</sequence>
<feature type="region of interest" description="Disordered" evidence="1">
    <location>
        <begin position="39"/>
        <end position="77"/>
    </location>
</feature>
<proteinExistence type="predicted"/>
<dbReference type="Proteomes" id="UP001183202">
    <property type="component" value="Unassembled WGS sequence"/>
</dbReference>
<evidence type="ECO:0000313" key="2">
    <source>
        <dbReference type="EMBL" id="MDT0348085.1"/>
    </source>
</evidence>
<reference evidence="3" key="1">
    <citation type="submission" date="2023-07" db="EMBL/GenBank/DDBJ databases">
        <title>30 novel species of actinomycetes from the DSMZ collection.</title>
        <authorList>
            <person name="Nouioui I."/>
        </authorList>
    </citation>
    <scope>NUCLEOTIDE SEQUENCE [LARGE SCALE GENOMIC DNA]</scope>
    <source>
        <strain evidence="3">DSM 45834</strain>
    </source>
</reference>
<accession>A0ABU2N2T8</accession>
<organism evidence="2 3">
    <name type="scientific">Pseudonocardia charpentierae</name>
    <dbReference type="NCBI Taxonomy" id="3075545"/>
    <lineage>
        <taxon>Bacteria</taxon>
        <taxon>Bacillati</taxon>
        <taxon>Actinomycetota</taxon>
        <taxon>Actinomycetes</taxon>
        <taxon>Pseudonocardiales</taxon>
        <taxon>Pseudonocardiaceae</taxon>
        <taxon>Pseudonocardia</taxon>
    </lineage>
</organism>
<feature type="region of interest" description="Disordered" evidence="1">
    <location>
        <begin position="98"/>
        <end position="118"/>
    </location>
</feature>
<protein>
    <recommendedName>
        <fullName evidence="4">DivIVA protein</fullName>
    </recommendedName>
</protein>
<evidence type="ECO:0008006" key="4">
    <source>
        <dbReference type="Google" id="ProtNLM"/>
    </source>
</evidence>
<gene>
    <name evidence="2" type="ORF">RM445_00920</name>
</gene>
<keyword evidence="3" id="KW-1185">Reference proteome</keyword>
<name>A0ABU2N2T8_9PSEU</name>
<comment type="caution">
    <text evidence="2">The sequence shown here is derived from an EMBL/GenBank/DDBJ whole genome shotgun (WGS) entry which is preliminary data.</text>
</comment>
<dbReference type="RefSeq" id="WP_311553984.1">
    <property type="nucleotide sequence ID" value="NZ_JAVREJ010000001.1"/>
</dbReference>
<dbReference type="EMBL" id="JAVREJ010000001">
    <property type="protein sequence ID" value="MDT0348085.1"/>
    <property type="molecule type" value="Genomic_DNA"/>
</dbReference>